<gene>
    <name evidence="1" type="ORF">A3K89_22045</name>
</gene>
<reference evidence="1 2" key="1">
    <citation type="submission" date="2016-03" db="EMBL/GenBank/DDBJ databases">
        <title>Genome sequence of Rhodococcus kyotonensis KB10.</title>
        <authorList>
            <person name="Jeong H."/>
            <person name="Hong C.E."/>
            <person name="Jo S.H."/>
            <person name="Park J.M."/>
        </authorList>
    </citation>
    <scope>NUCLEOTIDE SEQUENCE [LARGE SCALE GENOMIC DNA]</scope>
    <source>
        <strain evidence="1 2">KB10</strain>
    </source>
</reference>
<evidence type="ECO:0000313" key="1">
    <source>
        <dbReference type="EMBL" id="OAK53805.1"/>
    </source>
</evidence>
<organism evidence="1 2">
    <name type="scientific">Rhodococcoides kyotonense</name>
    <dbReference type="NCBI Taxonomy" id="398843"/>
    <lineage>
        <taxon>Bacteria</taxon>
        <taxon>Bacillati</taxon>
        <taxon>Actinomycetota</taxon>
        <taxon>Actinomycetes</taxon>
        <taxon>Mycobacteriales</taxon>
        <taxon>Nocardiaceae</taxon>
        <taxon>Rhodococcoides</taxon>
    </lineage>
</organism>
<dbReference type="AlphaFoldDB" id="A0A177YE83"/>
<sequence length="208" mass="23467">MHRDDTAGTLTAMTSTSNKAAILAEACTALTEGEDFRAADILRTKYPFVSTTKVARRYTERQSLRIFHRDGFIDRYSGERLVHPGALRLLSIILPDEFPADPNWAMSRTHIGFWELFPSIDHPVPVARGGPDDDTNWVTTSMLRNSAKAHWTLDELGWSLLPAGDTDTWDGLTAWFLDYLNDRPQLPAAHPYLRRWLSATIALRGEVT</sequence>
<accession>A0A177YE83</accession>
<keyword evidence="2" id="KW-1185">Reference proteome</keyword>
<comment type="caution">
    <text evidence="1">The sequence shown here is derived from an EMBL/GenBank/DDBJ whole genome shotgun (WGS) entry which is preliminary data.</text>
</comment>
<name>A0A177YE83_9NOCA</name>
<proteinExistence type="predicted"/>
<protein>
    <submittedName>
        <fullName evidence="1">Uncharacterized protein</fullName>
    </submittedName>
</protein>
<dbReference type="Proteomes" id="UP000077519">
    <property type="component" value="Unassembled WGS sequence"/>
</dbReference>
<evidence type="ECO:0000313" key="2">
    <source>
        <dbReference type="Proteomes" id="UP000077519"/>
    </source>
</evidence>
<dbReference type="EMBL" id="LVHI01000015">
    <property type="protein sequence ID" value="OAK53805.1"/>
    <property type="molecule type" value="Genomic_DNA"/>
</dbReference>